<evidence type="ECO:0000256" key="1">
    <source>
        <dbReference type="SAM" id="MobiDB-lite"/>
    </source>
</evidence>
<evidence type="ECO:0000313" key="3">
    <source>
        <dbReference type="Proteomes" id="UP000613743"/>
    </source>
</evidence>
<protein>
    <recommendedName>
        <fullName evidence="4">ATPase</fullName>
    </recommendedName>
</protein>
<dbReference type="SUPFAM" id="SSF49899">
    <property type="entry name" value="Concanavalin A-like lectins/glucanases"/>
    <property type="match status" value="1"/>
</dbReference>
<comment type="caution">
    <text evidence="2">The sequence shown here is derived from an EMBL/GenBank/DDBJ whole genome shotgun (WGS) entry which is preliminary data.</text>
</comment>
<organism evidence="2 3">
    <name type="scientific">Shewanella gelidii</name>
    <dbReference type="NCBI Taxonomy" id="1642821"/>
    <lineage>
        <taxon>Bacteria</taxon>
        <taxon>Pseudomonadati</taxon>
        <taxon>Pseudomonadota</taxon>
        <taxon>Gammaproteobacteria</taxon>
        <taxon>Alteromonadales</taxon>
        <taxon>Shewanellaceae</taxon>
        <taxon>Shewanella</taxon>
    </lineage>
</organism>
<dbReference type="PROSITE" id="PS51257">
    <property type="entry name" value="PROKAR_LIPOPROTEIN"/>
    <property type="match status" value="1"/>
</dbReference>
<evidence type="ECO:0000313" key="2">
    <source>
        <dbReference type="EMBL" id="GGI76541.1"/>
    </source>
</evidence>
<dbReference type="EMBL" id="BMPZ01000002">
    <property type="protein sequence ID" value="GGI76541.1"/>
    <property type="molecule type" value="Genomic_DNA"/>
</dbReference>
<evidence type="ECO:0008006" key="4">
    <source>
        <dbReference type="Google" id="ProtNLM"/>
    </source>
</evidence>
<name>A0A917JMF8_9GAMM</name>
<dbReference type="AlphaFoldDB" id="A0A917JMF8"/>
<sequence length="812" mass="88324">MNHPMKSYISIIAFTLLLSACGGGDVESNPPQQQDPQSNEYTGPAPQTEDIQKYKVSLWDNIWTEDKCGACHTEGNQAPFFASRNNVNDAYAATNPLVDLVNPATSRLVEKVAGGHNCWLASDIACGETMTQWIKLWSDDRVSTANTIELTEPVERQPGASKNFPADSALFAQNVYPLLNQYCVECHNEAADVAQSPFFASGDMVQAYESAKQVISLDEPAQSRLVVRLGTEFHNCWSSCQANSAEMLAAITAMTDQIPVDEISAEMVVSRSLRLTDGITASSGGRFENDVIALYQFKAGEGNTAYDTSGISPAANLTLTGDFEWLGSWGLTFNNGKAQASTASSKKLHDLITATNEFSIEAWVTPNNVVQEGPARIVTYSAGDNERNFTLGQTQYNYDFMLRSEASSPNGEPALSTPDASEVLQATLQHVVLTYSATDGRRIYVNGQLIEVTDEDIAPLASWDDSFALILGREASNQHVWQGDVRLLAIYNRALETEQIQQNYNVGVGEKFFLLFSISHLIDLPKTYVMFEVSQFDNYSYLFNDAALVNIDGSSVSDSFEVKGLRIGLNGKESAQGQAYSNLSESIVSGQALASPLSLSRLGTIIGLEKGASQDEFFLTFEQLGEHTNVVIPGVIVPVDEVPATSETAQIGIRNFAEIHHSMSLLTGVAQNESKVAETYQLVKRQLPNIENIETFISAQQMGITQLAIAYCDTAIEDSSIRTQWFPGIDFTQAPASALSAANRSQLLTPLIAKLMPLDLTTQPDQSTVYTELDNLVTRLSVCGSNCNAERTRTIAKSSCAAVLASAVMLVQ</sequence>
<gene>
    <name evidence="2" type="ORF">GCM10009332_12330</name>
</gene>
<keyword evidence="3" id="KW-1185">Reference proteome</keyword>
<feature type="region of interest" description="Disordered" evidence="1">
    <location>
        <begin position="25"/>
        <end position="46"/>
    </location>
</feature>
<proteinExistence type="predicted"/>
<reference evidence="2" key="2">
    <citation type="submission" date="2020-09" db="EMBL/GenBank/DDBJ databases">
        <authorList>
            <person name="Sun Q."/>
            <person name="Ohkuma M."/>
        </authorList>
    </citation>
    <scope>NUCLEOTIDE SEQUENCE</scope>
    <source>
        <strain evidence="2">JCM 30804</strain>
    </source>
</reference>
<dbReference type="Gene3D" id="2.60.120.200">
    <property type="match status" value="1"/>
</dbReference>
<dbReference type="Proteomes" id="UP000613743">
    <property type="component" value="Unassembled WGS sequence"/>
</dbReference>
<dbReference type="InterPro" id="IPR013320">
    <property type="entry name" value="ConA-like_dom_sf"/>
</dbReference>
<dbReference type="Pfam" id="PF13385">
    <property type="entry name" value="Laminin_G_3"/>
    <property type="match status" value="1"/>
</dbReference>
<reference evidence="2" key="1">
    <citation type="journal article" date="2014" name="Int. J. Syst. Evol. Microbiol.">
        <title>Complete genome sequence of Corynebacterium casei LMG S-19264T (=DSM 44701T), isolated from a smear-ripened cheese.</title>
        <authorList>
            <consortium name="US DOE Joint Genome Institute (JGI-PGF)"/>
            <person name="Walter F."/>
            <person name="Albersmeier A."/>
            <person name="Kalinowski J."/>
            <person name="Ruckert C."/>
        </authorList>
    </citation>
    <scope>NUCLEOTIDE SEQUENCE</scope>
    <source>
        <strain evidence="2">JCM 30804</strain>
    </source>
</reference>
<dbReference type="RefSeq" id="WP_229779753.1">
    <property type="nucleotide sequence ID" value="NZ_BMPZ01000002.1"/>
</dbReference>
<accession>A0A917JMF8</accession>